<evidence type="ECO:0000256" key="3">
    <source>
        <dbReference type="ARBA" id="ARBA00022448"/>
    </source>
</evidence>
<keyword evidence="6 16" id="KW-0812">Transmembrane</keyword>
<dbReference type="OrthoDB" id="2394882at2759"/>
<dbReference type="EC" id="1.6.5.3" evidence="18"/>
<keyword evidence="18" id="KW-0560">Oxidoreductase</keyword>
<evidence type="ECO:0000259" key="17">
    <source>
        <dbReference type="Pfam" id="PF00361"/>
    </source>
</evidence>
<dbReference type="GO" id="GO:0042773">
    <property type="term" value="P:ATP synthesis coupled electron transport"/>
    <property type="evidence" value="ECO:0007669"/>
    <property type="project" value="InterPro"/>
</dbReference>
<gene>
    <name evidence="18" type="ORF">CDL12_30449</name>
</gene>
<comment type="subcellular location">
    <subcellularLocation>
        <location evidence="1">Mitochondrion membrane</location>
        <topology evidence="1">Multi-pass membrane protein</topology>
    </subcellularLocation>
    <subcellularLocation>
        <location evidence="2">Plastid</location>
        <location evidence="2">Chloroplast thylakoid membrane</location>
    </subcellularLocation>
</comment>
<evidence type="ECO:0000256" key="5">
    <source>
        <dbReference type="ARBA" id="ARBA00022660"/>
    </source>
</evidence>
<evidence type="ECO:0000256" key="8">
    <source>
        <dbReference type="ARBA" id="ARBA00022982"/>
    </source>
</evidence>
<keyword evidence="9 16" id="KW-1133">Transmembrane helix</keyword>
<dbReference type="PANTHER" id="PTHR43507">
    <property type="entry name" value="NADH-UBIQUINONE OXIDOREDUCTASE CHAIN 4"/>
    <property type="match status" value="1"/>
</dbReference>
<accession>A0A2G9FVH3</accession>
<keyword evidence="5" id="KW-0679">Respiratory chain</keyword>
<evidence type="ECO:0000313" key="19">
    <source>
        <dbReference type="Proteomes" id="UP000231279"/>
    </source>
</evidence>
<dbReference type="InterPro" id="IPR001750">
    <property type="entry name" value="ND/Mrp_TM"/>
</dbReference>
<evidence type="ECO:0000256" key="10">
    <source>
        <dbReference type="ARBA" id="ARBA00023027"/>
    </source>
</evidence>
<dbReference type="AlphaFoldDB" id="A0A2G9FVH3"/>
<dbReference type="PANTHER" id="PTHR43507:SF20">
    <property type="entry name" value="NADH-UBIQUINONE OXIDOREDUCTASE CHAIN 4"/>
    <property type="match status" value="1"/>
</dbReference>
<evidence type="ECO:0000256" key="9">
    <source>
        <dbReference type="ARBA" id="ARBA00022989"/>
    </source>
</evidence>
<keyword evidence="19" id="KW-1185">Reference proteome</keyword>
<dbReference type="EMBL" id="NKXS01011037">
    <property type="protein sequence ID" value="PIM97088.1"/>
    <property type="molecule type" value="Genomic_DNA"/>
</dbReference>
<comment type="catalytic activity">
    <reaction evidence="15">
        <text>a plastoquinone + NADH + (n+1) H(+)(in) = a plastoquinol + NAD(+) + n H(+)(out)</text>
        <dbReference type="Rhea" id="RHEA:42608"/>
        <dbReference type="Rhea" id="RHEA-COMP:9561"/>
        <dbReference type="Rhea" id="RHEA-COMP:9562"/>
        <dbReference type="ChEBI" id="CHEBI:15378"/>
        <dbReference type="ChEBI" id="CHEBI:17757"/>
        <dbReference type="ChEBI" id="CHEBI:57540"/>
        <dbReference type="ChEBI" id="CHEBI:57945"/>
        <dbReference type="ChEBI" id="CHEBI:62192"/>
    </reaction>
</comment>
<evidence type="ECO:0000256" key="15">
    <source>
        <dbReference type="ARBA" id="ARBA00048026"/>
    </source>
</evidence>
<dbReference type="GO" id="GO:0031966">
    <property type="term" value="C:mitochondrial membrane"/>
    <property type="evidence" value="ECO:0007669"/>
    <property type="project" value="UniProtKB-SubCell"/>
</dbReference>
<keyword evidence="10" id="KW-0520">NAD</keyword>
<evidence type="ECO:0000256" key="2">
    <source>
        <dbReference type="ARBA" id="ARBA00004334"/>
    </source>
</evidence>
<feature type="transmembrane region" description="Helical" evidence="16">
    <location>
        <begin position="118"/>
        <end position="141"/>
    </location>
</feature>
<keyword evidence="3" id="KW-0813">Transport</keyword>
<evidence type="ECO:0000256" key="11">
    <source>
        <dbReference type="ARBA" id="ARBA00023075"/>
    </source>
</evidence>
<keyword evidence="8" id="KW-0249">Electron transport</keyword>
<name>A0A2G9FVH3_9LAMI</name>
<comment type="catalytic activity">
    <reaction evidence="14">
        <text>a plastoquinone + NADPH + (n+1) H(+)(in) = a plastoquinol + NADP(+) + n H(+)(out)</text>
        <dbReference type="Rhea" id="RHEA:42612"/>
        <dbReference type="Rhea" id="RHEA-COMP:9561"/>
        <dbReference type="Rhea" id="RHEA-COMP:9562"/>
        <dbReference type="ChEBI" id="CHEBI:15378"/>
        <dbReference type="ChEBI" id="CHEBI:17757"/>
        <dbReference type="ChEBI" id="CHEBI:57783"/>
        <dbReference type="ChEBI" id="CHEBI:58349"/>
        <dbReference type="ChEBI" id="CHEBI:62192"/>
    </reaction>
</comment>
<evidence type="ECO:0000256" key="14">
    <source>
        <dbReference type="ARBA" id="ARBA00047726"/>
    </source>
</evidence>
<dbReference type="Proteomes" id="UP000231279">
    <property type="component" value="Unassembled WGS sequence"/>
</dbReference>
<dbReference type="InterPro" id="IPR003918">
    <property type="entry name" value="NADH_UbQ_OxRdtase"/>
</dbReference>
<keyword evidence="7" id="KW-1278">Translocase</keyword>
<evidence type="ECO:0000256" key="1">
    <source>
        <dbReference type="ARBA" id="ARBA00004225"/>
    </source>
</evidence>
<evidence type="ECO:0000313" key="18">
    <source>
        <dbReference type="EMBL" id="PIM97088.1"/>
    </source>
</evidence>
<feature type="transmembrane region" description="Helical" evidence="16">
    <location>
        <begin position="60"/>
        <end position="82"/>
    </location>
</feature>
<dbReference type="STRING" id="429701.A0A2G9FVH3"/>
<feature type="transmembrane region" description="Helical" evidence="16">
    <location>
        <begin position="147"/>
        <end position="170"/>
    </location>
</feature>
<proteinExistence type="predicted"/>
<dbReference type="GO" id="GO:0048039">
    <property type="term" value="F:ubiquinone binding"/>
    <property type="evidence" value="ECO:0007669"/>
    <property type="project" value="TreeGrafter"/>
</dbReference>
<keyword evidence="4" id="KW-0934">Plastid</keyword>
<feature type="transmembrane region" description="Helical" evidence="16">
    <location>
        <begin position="94"/>
        <end position="111"/>
    </location>
</feature>
<organism evidence="18 19">
    <name type="scientific">Handroanthus impetiginosus</name>
    <dbReference type="NCBI Taxonomy" id="429701"/>
    <lineage>
        <taxon>Eukaryota</taxon>
        <taxon>Viridiplantae</taxon>
        <taxon>Streptophyta</taxon>
        <taxon>Embryophyta</taxon>
        <taxon>Tracheophyta</taxon>
        <taxon>Spermatophyta</taxon>
        <taxon>Magnoliopsida</taxon>
        <taxon>eudicotyledons</taxon>
        <taxon>Gunneridae</taxon>
        <taxon>Pentapetalae</taxon>
        <taxon>asterids</taxon>
        <taxon>lamiids</taxon>
        <taxon>Lamiales</taxon>
        <taxon>Bignoniaceae</taxon>
        <taxon>Crescentiina</taxon>
        <taxon>Tabebuia alliance</taxon>
        <taxon>Handroanthus</taxon>
    </lineage>
</organism>
<sequence length="192" mass="21833">MPEENEMITALAQNTDAVVEYINIPTIIENIVSRNAILLPLYGFHLWLPKAHVQASVSGSIILAGVLLKLGGYGVVRFLFLLDKINICDYFIDFFLYLSVYGGLLVRFFCLRQRDLKVLIAYSSVVHISIMFFGLLGFSFFGYYGAIFIILSHGFISPIMFYFLTFIYNINHSRSLLILKGLVIVSPLYCLY</sequence>
<dbReference type="GO" id="GO:0015990">
    <property type="term" value="P:electron transport coupled proton transport"/>
    <property type="evidence" value="ECO:0007669"/>
    <property type="project" value="TreeGrafter"/>
</dbReference>
<dbReference type="GO" id="GO:0008137">
    <property type="term" value="F:NADH dehydrogenase (ubiquinone) activity"/>
    <property type="evidence" value="ECO:0007669"/>
    <property type="project" value="InterPro"/>
</dbReference>
<dbReference type="GO" id="GO:0003954">
    <property type="term" value="F:NADH dehydrogenase activity"/>
    <property type="evidence" value="ECO:0007669"/>
    <property type="project" value="TreeGrafter"/>
</dbReference>
<evidence type="ECO:0000256" key="4">
    <source>
        <dbReference type="ARBA" id="ARBA00022640"/>
    </source>
</evidence>
<keyword evidence="12" id="KW-0496">Mitochondrion</keyword>
<evidence type="ECO:0000256" key="7">
    <source>
        <dbReference type="ARBA" id="ARBA00022967"/>
    </source>
</evidence>
<dbReference type="PRINTS" id="PR01437">
    <property type="entry name" value="NUOXDRDTASE4"/>
</dbReference>
<reference evidence="19" key="1">
    <citation type="journal article" date="2018" name="Gigascience">
        <title>Genome assembly of the Pink Ipe (Handroanthus impetiginosus, Bignoniaceae), a highly valued, ecologically keystone Neotropical timber forest tree.</title>
        <authorList>
            <person name="Silva-Junior O.B."/>
            <person name="Grattapaglia D."/>
            <person name="Novaes E."/>
            <person name="Collevatti R.G."/>
        </authorList>
    </citation>
    <scope>NUCLEOTIDE SEQUENCE [LARGE SCALE GENOMIC DNA]</scope>
    <source>
        <strain evidence="19">cv. UFG-1</strain>
    </source>
</reference>
<protein>
    <submittedName>
        <fullName evidence="18">NADH:ubiquinone reductase (H(+)-translocating)</fullName>
        <ecNumber evidence="18">1.6.5.3</ecNumber>
    </submittedName>
</protein>
<evidence type="ECO:0000256" key="6">
    <source>
        <dbReference type="ARBA" id="ARBA00022692"/>
    </source>
</evidence>
<keyword evidence="13 16" id="KW-0472">Membrane</keyword>
<keyword evidence="11 18" id="KW-0830">Ubiquinone</keyword>
<evidence type="ECO:0000256" key="13">
    <source>
        <dbReference type="ARBA" id="ARBA00023136"/>
    </source>
</evidence>
<evidence type="ECO:0000256" key="12">
    <source>
        <dbReference type="ARBA" id="ARBA00023128"/>
    </source>
</evidence>
<dbReference type="GO" id="GO:0009535">
    <property type="term" value="C:chloroplast thylakoid membrane"/>
    <property type="evidence" value="ECO:0007669"/>
    <property type="project" value="UniProtKB-SubCell"/>
</dbReference>
<feature type="domain" description="NADH:quinone oxidoreductase/Mrp antiporter transmembrane" evidence="17">
    <location>
        <begin position="9"/>
        <end position="191"/>
    </location>
</feature>
<dbReference type="Pfam" id="PF00361">
    <property type="entry name" value="Proton_antipo_M"/>
    <property type="match status" value="1"/>
</dbReference>
<comment type="caution">
    <text evidence="18">The sequence shown here is derived from an EMBL/GenBank/DDBJ whole genome shotgun (WGS) entry which is preliminary data.</text>
</comment>
<evidence type="ECO:0000256" key="16">
    <source>
        <dbReference type="SAM" id="Phobius"/>
    </source>
</evidence>